<dbReference type="AlphaFoldDB" id="C5C7F8"/>
<reference evidence="4" key="2">
    <citation type="journal article" date="2010" name="J. Bacteriol.">
        <title>Genome sequence of the Fleming strain of Micrococcus luteus, a simple free-living actinobacterium.</title>
        <authorList>
            <person name="Young M."/>
            <person name="Artsatbanov V."/>
            <person name="Beller H.R."/>
            <person name="Chandra G."/>
            <person name="Chater K.F."/>
            <person name="Dover L.G."/>
            <person name="Goh E.B."/>
            <person name="Kahan T."/>
            <person name="Kaprelyants A.S."/>
            <person name="Kyrpides N."/>
            <person name="Lapidus A."/>
            <person name="Lowry S.R."/>
            <person name="Lykidis A."/>
            <person name="Mahillon J."/>
            <person name="Markowitz V."/>
            <person name="Mavromatis K."/>
            <person name="Mukamolova G.V."/>
            <person name="Oren A."/>
            <person name="Rokem J.S."/>
            <person name="Smith M.C."/>
            <person name="Young D.I."/>
            <person name="Greenblatt C.L."/>
        </authorList>
    </citation>
    <scope>NUCLEOTIDE SEQUENCE [LARGE SCALE GENOMIC DNA]</scope>
    <source>
        <strain evidence="4">ATCC 4698 / DSM 20030 / JCM 1464 / NBRC 3333 / NCIMB 9278 / NCTC 2665 / VKM Ac-2230</strain>
    </source>
</reference>
<proteinExistence type="predicted"/>
<dbReference type="Proteomes" id="UP000248985">
    <property type="component" value="Chromosome 1"/>
</dbReference>
<feature type="transmembrane region" description="Helical" evidence="1">
    <location>
        <begin position="191"/>
        <end position="214"/>
    </location>
</feature>
<evidence type="ECO:0000256" key="1">
    <source>
        <dbReference type="SAM" id="Phobius"/>
    </source>
</evidence>
<reference evidence="3 5" key="3">
    <citation type="submission" date="2018-06" db="EMBL/GenBank/DDBJ databases">
        <authorList>
            <consortium name="Pathogen Informatics"/>
            <person name="Doyle S."/>
        </authorList>
    </citation>
    <scope>NUCLEOTIDE SEQUENCE [LARGE SCALE GENOMIC DNA]</scope>
    <source>
        <strain evidence="3 5">NCTC2665</strain>
    </source>
</reference>
<evidence type="ECO:0000313" key="3">
    <source>
        <dbReference type="EMBL" id="SQG48076.1"/>
    </source>
</evidence>
<feature type="transmembrane region" description="Helical" evidence="1">
    <location>
        <begin position="127"/>
        <end position="149"/>
    </location>
</feature>
<dbReference type="EMBL" id="LS483396">
    <property type="protein sequence ID" value="SQG48076.1"/>
    <property type="molecule type" value="Genomic_DNA"/>
</dbReference>
<evidence type="ECO:0000313" key="2">
    <source>
        <dbReference type="EMBL" id="ACS31646.1"/>
    </source>
</evidence>
<dbReference type="Proteomes" id="UP000000738">
    <property type="component" value="Chromosome"/>
</dbReference>
<dbReference type="KEGG" id="mlu:Mlut_21780"/>
<keyword evidence="1" id="KW-0812">Transmembrane</keyword>
<dbReference type="EnsemblBacteria" id="ACS31646">
    <property type="protein sequence ID" value="ACS31646"/>
    <property type="gene ID" value="Mlut_21780"/>
</dbReference>
<dbReference type="PATRIC" id="fig|465515.4.peg.2107"/>
<evidence type="ECO:0000313" key="5">
    <source>
        <dbReference type="Proteomes" id="UP000248985"/>
    </source>
</evidence>
<gene>
    <name evidence="2" type="ordered locus">Mlut_21780</name>
    <name evidence="3" type="ORF">NCTC2665_00849</name>
</gene>
<dbReference type="EMBL" id="CP001628">
    <property type="protein sequence ID" value="ACS31646.1"/>
    <property type="molecule type" value="Genomic_DNA"/>
</dbReference>
<feature type="transmembrane region" description="Helical" evidence="1">
    <location>
        <begin position="155"/>
        <end position="179"/>
    </location>
</feature>
<protein>
    <submittedName>
        <fullName evidence="2">Uncharacterized protein</fullName>
    </submittedName>
</protein>
<sequence>MQTVLAPSSLPAPAPQTLRHVLRAEAGRAAGPGGMVVPSVAAAALGTVAGLGMHAASRWMSSTPELAEGTAAAAHTAAATGVESAVAVAALVMSLAAVVRTSRDQGAAFGARSLLVPRRGRLLGAQLGALAGSALPALTATAVLTAAAIGLTGGVVPAGAVGLAGLLAVLAGTALVVLAGGLAAAVRSLPVALLAFVGVMVVLPLAMTMAPMLLPEAIGSAVTAAGAWLPAQAWTGAAAVSQLDPVTPAALLPLVGRLAVLVGWTAAAVLAAVAVVARRDA</sequence>
<evidence type="ECO:0000313" key="4">
    <source>
        <dbReference type="Proteomes" id="UP000000738"/>
    </source>
</evidence>
<keyword evidence="4" id="KW-1185">Reference proteome</keyword>
<keyword evidence="1" id="KW-1133">Transmembrane helix</keyword>
<dbReference type="GeneID" id="93344027"/>
<feature type="transmembrane region" description="Helical" evidence="1">
    <location>
        <begin position="254"/>
        <end position="277"/>
    </location>
</feature>
<keyword evidence="1" id="KW-0472">Membrane</keyword>
<reference evidence="2" key="1">
    <citation type="submission" date="2009-05" db="EMBL/GenBank/DDBJ databases">
        <title>Complete sequence of Micrococcus luteus NCTC 2665.</title>
        <authorList>
            <consortium name="US DOE Joint Genome Institute"/>
            <person name="Lucas S."/>
            <person name="Copeland A."/>
            <person name="Lapidus A."/>
            <person name="Glavina del Rio T."/>
            <person name="Dalin E."/>
            <person name="Tice H."/>
            <person name="Bruce D."/>
            <person name="Goodwin L."/>
            <person name="Pitluck S."/>
            <person name="Lowry S."/>
            <person name="Larimer F."/>
            <person name="Land M."/>
            <person name="Hauser L."/>
            <person name="Kyrpides N."/>
            <person name="Lykidis A."/>
            <person name="Young M."/>
            <person name="Greenblatt C."/>
        </authorList>
    </citation>
    <scope>NUCLEOTIDE SEQUENCE</scope>
    <source>
        <strain evidence="2">NCTC 2665</strain>
    </source>
</reference>
<accession>C5C7F8</accession>
<organism evidence="2 4">
    <name type="scientific">Micrococcus luteus (strain ATCC 4698 / DSM 20030 / JCM 1464 / CCM 169 / CCUG 5858 / IAM 1056 / NBRC 3333 / NCIMB 9278 / NCTC 2665 / VKM Ac-2230)</name>
    <name type="common">Micrococcus lysodeikticus</name>
    <dbReference type="NCBI Taxonomy" id="465515"/>
    <lineage>
        <taxon>Bacteria</taxon>
        <taxon>Bacillati</taxon>
        <taxon>Actinomycetota</taxon>
        <taxon>Actinomycetes</taxon>
        <taxon>Micrococcales</taxon>
        <taxon>Micrococcaceae</taxon>
        <taxon>Micrococcus</taxon>
    </lineage>
</organism>
<dbReference type="RefSeq" id="WP_012751120.1">
    <property type="nucleotide sequence ID" value="NC_012803.1"/>
</dbReference>
<name>C5C7F8_MICLC</name>
<dbReference type="HOGENOM" id="CLU_989744_0_0_11"/>